<organism evidence="1 2">
    <name type="scientific">Tibeticola sediminis</name>
    <dbReference type="NCBI Taxonomy" id="1917811"/>
    <lineage>
        <taxon>Bacteria</taxon>
        <taxon>Pseudomonadati</taxon>
        <taxon>Pseudomonadota</taxon>
        <taxon>Betaproteobacteria</taxon>
        <taxon>Burkholderiales</taxon>
        <taxon>Comamonadaceae</taxon>
        <taxon>Tibeticola</taxon>
    </lineage>
</organism>
<dbReference type="OrthoDB" id="5296692at2"/>
<dbReference type="InterPro" id="IPR021853">
    <property type="entry name" value="DUF3460"/>
</dbReference>
<evidence type="ECO:0000313" key="2">
    <source>
        <dbReference type="Proteomes" id="UP000272193"/>
    </source>
</evidence>
<dbReference type="RefSeq" id="WP_124220451.1">
    <property type="nucleotide sequence ID" value="NZ_RKQL01000001.1"/>
</dbReference>
<accession>A0A3N4V7A4</accession>
<dbReference type="AlphaFoldDB" id="A0A3N4V7A4"/>
<protein>
    <submittedName>
        <fullName evidence="1">Uncharacterized protein DUF3460</fullName>
    </submittedName>
</protein>
<dbReference type="Pfam" id="PF11943">
    <property type="entry name" value="DUF3460"/>
    <property type="match status" value="1"/>
</dbReference>
<reference evidence="1 2" key="1">
    <citation type="submission" date="2018-11" db="EMBL/GenBank/DDBJ databases">
        <title>Genomic Encyclopedia of Type Strains, Phase IV (KMG-IV): sequencing the most valuable type-strain genomes for metagenomic binning, comparative biology and taxonomic classification.</title>
        <authorList>
            <person name="Goeker M."/>
        </authorList>
    </citation>
    <scope>NUCLEOTIDE SEQUENCE [LARGE SCALE GENOMIC DNA]</scope>
    <source>
        <strain evidence="1 2">DSM 101684</strain>
    </source>
</reference>
<keyword evidence="2" id="KW-1185">Reference proteome</keyword>
<proteinExistence type="predicted"/>
<name>A0A3N4V7A4_9BURK</name>
<comment type="caution">
    <text evidence="1">The sequence shown here is derived from an EMBL/GenBank/DDBJ whole genome shotgun (WGS) entry which is preliminary data.</text>
</comment>
<sequence length="70" mass="8285">MSIKDFFQRPHYVSDATQFIESLKKANPDLEAEQRAGRGLLWDRPRDRALMRDFEAARVPQKPYVYQNES</sequence>
<dbReference type="Proteomes" id="UP000272193">
    <property type="component" value="Unassembled WGS sequence"/>
</dbReference>
<gene>
    <name evidence="1" type="ORF">EDC62_0688</name>
</gene>
<evidence type="ECO:0000313" key="1">
    <source>
        <dbReference type="EMBL" id="RPE72977.1"/>
    </source>
</evidence>
<dbReference type="EMBL" id="RKQL01000001">
    <property type="protein sequence ID" value="RPE72977.1"/>
    <property type="molecule type" value="Genomic_DNA"/>
</dbReference>